<evidence type="ECO:0000313" key="3">
    <source>
        <dbReference type="Proteomes" id="UP000247465"/>
    </source>
</evidence>
<gene>
    <name evidence="2" type="ORF">DF168_01815</name>
</gene>
<organism evidence="2 3">
    <name type="scientific">Candidatus Moanibacter tarae</name>
    <dbReference type="NCBI Taxonomy" id="2200854"/>
    <lineage>
        <taxon>Bacteria</taxon>
        <taxon>Pseudomonadati</taxon>
        <taxon>Verrucomicrobiota</taxon>
        <taxon>Opitutia</taxon>
        <taxon>Puniceicoccales</taxon>
        <taxon>Puniceicoccales incertae sedis</taxon>
        <taxon>Candidatus Moanibacter</taxon>
    </lineage>
</organism>
<dbReference type="InterPro" id="IPR042267">
    <property type="entry name" value="VTC_sf"/>
</dbReference>
<reference evidence="2 3" key="1">
    <citation type="submission" date="2018-06" db="EMBL/GenBank/DDBJ databases">
        <title>Draft Genome Sequence of a Novel Marine Bacterium Related to the Verrucomicrobia.</title>
        <authorList>
            <person name="Vosseberg J."/>
            <person name="Martijn J."/>
            <person name="Ettema T.J.G."/>
        </authorList>
    </citation>
    <scope>NUCLEOTIDE SEQUENCE [LARGE SCALE GENOMIC DNA]</scope>
    <source>
        <strain evidence="2">TARA_B100001123</strain>
    </source>
</reference>
<dbReference type="Gene3D" id="3.20.100.30">
    <property type="entry name" value="VTC, catalytic tunnel domain"/>
    <property type="match status" value="1"/>
</dbReference>
<evidence type="ECO:0000313" key="2">
    <source>
        <dbReference type="EMBL" id="AWT60600.1"/>
    </source>
</evidence>
<name>A0A2Z4AMX3_9BACT</name>
<feature type="domain" description="VTC" evidence="1">
    <location>
        <begin position="12"/>
        <end position="230"/>
    </location>
</feature>
<dbReference type="KEGG" id="mtar:DF168_01815"/>
<evidence type="ECO:0000259" key="1">
    <source>
        <dbReference type="Pfam" id="PF09359"/>
    </source>
</evidence>
<dbReference type="CDD" id="cd07750">
    <property type="entry name" value="PolyPPase_VTC_like"/>
    <property type="match status" value="1"/>
</dbReference>
<dbReference type="Pfam" id="PF09359">
    <property type="entry name" value="VTC"/>
    <property type="match status" value="1"/>
</dbReference>
<accession>A0A2Z4AMX3</accession>
<sequence>MNYLSEPEIEHRMERKYVTSLDQERHVEGILALHPGIFREHYPPRVINSLYFDSPNFHHFMENRDGESLRIKARIRWYGSMFGAIEKPAMELKGKNGGAMWKERYRLAPFRFEQGFSKTSIDSALQLAQLPDKTMFDLKRLGPTLALQYRRKYYLSSCGRFRITIDSQMLYVGVNQLTNSFLGIEQDRESLVIELKYGIDDEEDAVQVANGIPFRLSRNSKYVNGIAKVYVF</sequence>
<dbReference type="Proteomes" id="UP000247465">
    <property type="component" value="Chromosome"/>
</dbReference>
<dbReference type="EMBL" id="CP029803">
    <property type="protein sequence ID" value="AWT60600.1"/>
    <property type="molecule type" value="Genomic_DNA"/>
</dbReference>
<proteinExistence type="predicted"/>
<dbReference type="GO" id="GO:0006799">
    <property type="term" value="P:polyphosphate biosynthetic process"/>
    <property type="evidence" value="ECO:0007669"/>
    <property type="project" value="UniProtKB-ARBA"/>
</dbReference>
<dbReference type="InterPro" id="IPR018966">
    <property type="entry name" value="VTC_domain"/>
</dbReference>
<dbReference type="AlphaFoldDB" id="A0A2Z4AMX3"/>
<protein>
    <recommendedName>
        <fullName evidence="1">VTC domain-containing protein</fullName>
    </recommendedName>
</protein>